<sequence>MKSYQYGYDGNGQVLELVNTDAAGTPRTERGSRSGVESIPGYVKWIFSRGGGVQAMKLPAAGIASPTV</sequence>
<proteinExistence type="predicted"/>
<evidence type="ECO:0000313" key="2">
    <source>
        <dbReference type="Proteomes" id="UP000029500"/>
    </source>
</evidence>
<protein>
    <submittedName>
        <fullName evidence="1">Uncharacterized protein</fullName>
    </submittedName>
</protein>
<dbReference type="KEGG" id="pgm:PGRAT_15980"/>
<reference evidence="1 2" key="1">
    <citation type="submission" date="2014-08" db="EMBL/GenBank/DDBJ databases">
        <title>Comparative genomics of the Paenibacillus odorifer group.</title>
        <authorList>
            <person name="den Bakker H.C."/>
            <person name="Tsai Y.-C."/>
            <person name="Martin N."/>
            <person name="Korlach J."/>
            <person name="Wiedmann M."/>
        </authorList>
    </citation>
    <scope>NUCLEOTIDE SEQUENCE [LARGE SCALE GENOMIC DNA]</scope>
    <source>
        <strain evidence="1 2">DSM 15220</strain>
    </source>
</reference>
<dbReference type="HOGENOM" id="CLU_2789974_0_0_9"/>
<name>A0A089NIU1_9BACL</name>
<keyword evidence="2" id="KW-1185">Reference proteome</keyword>
<dbReference type="AlphaFoldDB" id="A0A089NIU1"/>
<evidence type="ECO:0000313" key="1">
    <source>
        <dbReference type="EMBL" id="AIQ68954.1"/>
    </source>
</evidence>
<accession>A0A089NIU1</accession>
<dbReference type="Proteomes" id="UP000029500">
    <property type="component" value="Chromosome"/>
</dbReference>
<dbReference type="EMBL" id="CP009287">
    <property type="protein sequence ID" value="AIQ68954.1"/>
    <property type="molecule type" value="Genomic_DNA"/>
</dbReference>
<gene>
    <name evidence="1" type="ORF">PGRAT_15980</name>
</gene>
<organism evidence="1 2">
    <name type="scientific">Paenibacillus graminis</name>
    <dbReference type="NCBI Taxonomy" id="189425"/>
    <lineage>
        <taxon>Bacteria</taxon>
        <taxon>Bacillati</taxon>
        <taxon>Bacillota</taxon>
        <taxon>Bacilli</taxon>
        <taxon>Bacillales</taxon>
        <taxon>Paenibacillaceae</taxon>
        <taxon>Paenibacillus</taxon>
    </lineage>
</organism>